<protein>
    <submittedName>
        <fullName evidence="2">Uncharacterized protein</fullName>
    </submittedName>
</protein>
<accession>A0A9P6L5R3</accession>
<sequence>MRYICEGASRKRGVVRLVVLLVIRELGFTVWLCVPRTYRERGGYQERRCVVLQIGTLGDASNLCFEPECRGGAKLDYPCHFRPQERLIQGPRLCLTEQGEDEDVISSLRSSYTAPISGLTQIRTYRARLTGLASRLCGVQGVSYIIWADDQGNLEP</sequence>
<keyword evidence="1" id="KW-0472">Membrane</keyword>
<feature type="transmembrane region" description="Helical" evidence="1">
    <location>
        <begin position="14"/>
        <end position="34"/>
    </location>
</feature>
<evidence type="ECO:0000313" key="2">
    <source>
        <dbReference type="EMBL" id="KAF9783867.1"/>
    </source>
</evidence>
<proteinExistence type="predicted"/>
<keyword evidence="1" id="KW-1133">Transmembrane helix</keyword>
<reference evidence="2" key="1">
    <citation type="journal article" date="2020" name="Nat. Commun.">
        <title>Large-scale genome sequencing of mycorrhizal fungi provides insights into the early evolution of symbiotic traits.</title>
        <authorList>
            <person name="Miyauchi S."/>
            <person name="Kiss E."/>
            <person name="Kuo A."/>
            <person name="Drula E."/>
            <person name="Kohler A."/>
            <person name="Sanchez-Garcia M."/>
            <person name="Morin E."/>
            <person name="Andreopoulos B."/>
            <person name="Barry K.W."/>
            <person name="Bonito G."/>
            <person name="Buee M."/>
            <person name="Carver A."/>
            <person name="Chen C."/>
            <person name="Cichocki N."/>
            <person name="Clum A."/>
            <person name="Culley D."/>
            <person name="Crous P.W."/>
            <person name="Fauchery L."/>
            <person name="Girlanda M."/>
            <person name="Hayes R.D."/>
            <person name="Keri Z."/>
            <person name="LaButti K."/>
            <person name="Lipzen A."/>
            <person name="Lombard V."/>
            <person name="Magnuson J."/>
            <person name="Maillard F."/>
            <person name="Murat C."/>
            <person name="Nolan M."/>
            <person name="Ohm R.A."/>
            <person name="Pangilinan J."/>
            <person name="Pereira M.F."/>
            <person name="Perotto S."/>
            <person name="Peter M."/>
            <person name="Pfister S."/>
            <person name="Riley R."/>
            <person name="Sitrit Y."/>
            <person name="Stielow J.B."/>
            <person name="Szollosi G."/>
            <person name="Zifcakova L."/>
            <person name="Stursova M."/>
            <person name="Spatafora J.W."/>
            <person name="Tedersoo L."/>
            <person name="Vaario L.M."/>
            <person name="Yamada A."/>
            <person name="Yan M."/>
            <person name="Wang P."/>
            <person name="Xu J."/>
            <person name="Bruns T."/>
            <person name="Baldrian P."/>
            <person name="Vilgalys R."/>
            <person name="Dunand C."/>
            <person name="Henrissat B."/>
            <person name="Grigoriev I.V."/>
            <person name="Hibbett D."/>
            <person name="Nagy L.G."/>
            <person name="Martin F.M."/>
        </authorList>
    </citation>
    <scope>NUCLEOTIDE SEQUENCE</scope>
    <source>
        <strain evidence="2">UH-Tt-Lm1</strain>
    </source>
</reference>
<organism evidence="2 3">
    <name type="scientific">Thelephora terrestris</name>
    <dbReference type="NCBI Taxonomy" id="56493"/>
    <lineage>
        <taxon>Eukaryota</taxon>
        <taxon>Fungi</taxon>
        <taxon>Dikarya</taxon>
        <taxon>Basidiomycota</taxon>
        <taxon>Agaricomycotina</taxon>
        <taxon>Agaricomycetes</taxon>
        <taxon>Thelephorales</taxon>
        <taxon>Thelephoraceae</taxon>
        <taxon>Thelephora</taxon>
    </lineage>
</organism>
<gene>
    <name evidence="2" type="ORF">BJ322DRAFT_1067422</name>
</gene>
<dbReference type="Proteomes" id="UP000736335">
    <property type="component" value="Unassembled WGS sequence"/>
</dbReference>
<keyword evidence="1" id="KW-0812">Transmembrane</keyword>
<evidence type="ECO:0000256" key="1">
    <source>
        <dbReference type="SAM" id="Phobius"/>
    </source>
</evidence>
<evidence type="ECO:0000313" key="3">
    <source>
        <dbReference type="Proteomes" id="UP000736335"/>
    </source>
</evidence>
<dbReference type="EMBL" id="WIUZ02000009">
    <property type="protein sequence ID" value="KAF9783867.1"/>
    <property type="molecule type" value="Genomic_DNA"/>
</dbReference>
<reference evidence="2" key="2">
    <citation type="submission" date="2020-11" db="EMBL/GenBank/DDBJ databases">
        <authorList>
            <consortium name="DOE Joint Genome Institute"/>
            <person name="Kuo A."/>
            <person name="Miyauchi S."/>
            <person name="Kiss E."/>
            <person name="Drula E."/>
            <person name="Kohler A."/>
            <person name="Sanchez-Garcia M."/>
            <person name="Andreopoulos B."/>
            <person name="Barry K.W."/>
            <person name="Bonito G."/>
            <person name="Buee M."/>
            <person name="Carver A."/>
            <person name="Chen C."/>
            <person name="Cichocki N."/>
            <person name="Clum A."/>
            <person name="Culley D."/>
            <person name="Crous P.W."/>
            <person name="Fauchery L."/>
            <person name="Girlanda M."/>
            <person name="Hayes R."/>
            <person name="Keri Z."/>
            <person name="Labutti K."/>
            <person name="Lipzen A."/>
            <person name="Lombard V."/>
            <person name="Magnuson J."/>
            <person name="Maillard F."/>
            <person name="Morin E."/>
            <person name="Murat C."/>
            <person name="Nolan M."/>
            <person name="Ohm R."/>
            <person name="Pangilinan J."/>
            <person name="Pereira M."/>
            <person name="Perotto S."/>
            <person name="Peter M."/>
            <person name="Riley R."/>
            <person name="Sitrit Y."/>
            <person name="Stielow B."/>
            <person name="Szollosi G."/>
            <person name="Zifcakova L."/>
            <person name="Stursova M."/>
            <person name="Spatafora J.W."/>
            <person name="Tedersoo L."/>
            <person name="Vaario L.-M."/>
            <person name="Yamada A."/>
            <person name="Yan M."/>
            <person name="Wang P."/>
            <person name="Xu J."/>
            <person name="Bruns T."/>
            <person name="Baldrian P."/>
            <person name="Vilgalys R."/>
            <person name="Henrissat B."/>
            <person name="Grigoriev I.V."/>
            <person name="Hibbett D."/>
            <person name="Nagy L.G."/>
            <person name="Martin F.M."/>
        </authorList>
    </citation>
    <scope>NUCLEOTIDE SEQUENCE</scope>
    <source>
        <strain evidence="2">UH-Tt-Lm1</strain>
    </source>
</reference>
<dbReference type="AlphaFoldDB" id="A0A9P6L5R3"/>
<comment type="caution">
    <text evidence="2">The sequence shown here is derived from an EMBL/GenBank/DDBJ whole genome shotgun (WGS) entry which is preliminary data.</text>
</comment>
<keyword evidence="3" id="KW-1185">Reference proteome</keyword>
<name>A0A9P6L5R3_9AGAM</name>